<evidence type="ECO:0000313" key="2">
    <source>
        <dbReference type="EMBL" id="RIB12819.1"/>
    </source>
</evidence>
<comment type="caution">
    <text evidence="2">The sequence shown here is derived from an EMBL/GenBank/DDBJ whole genome shotgun (WGS) entry which is preliminary data.</text>
</comment>
<keyword evidence="1" id="KW-0812">Transmembrane</keyword>
<reference evidence="2 3" key="1">
    <citation type="submission" date="2018-06" db="EMBL/GenBank/DDBJ databases">
        <title>Comparative genomics reveals the genomic features of Rhizophagus irregularis, R. cerebriforme, R. diaphanum and Gigaspora rosea, and their symbiotic lifestyle signature.</title>
        <authorList>
            <person name="Morin E."/>
            <person name="San Clemente H."/>
            <person name="Chen E.C.H."/>
            <person name="De La Providencia I."/>
            <person name="Hainaut M."/>
            <person name="Kuo A."/>
            <person name="Kohler A."/>
            <person name="Murat C."/>
            <person name="Tang N."/>
            <person name="Roy S."/>
            <person name="Loubradou J."/>
            <person name="Henrissat B."/>
            <person name="Grigoriev I.V."/>
            <person name="Corradi N."/>
            <person name="Roux C."/>
            <person name="Martin F.M."/>
        </authorList>
    </citation>
    <scope>NUCLEOTIDE SEQUENCE [LARGE SCALE GENOMIC DNA]</scope>
    <source>
        <strain evidence="2 3">DAOM 194757</strain>
    </source>
</reference>
<keyword evidence="3" id="KW-1185">Reference proteome</keyword>
<accession>A0A397UVR5</accession>
<dbReference type="EMBL" id="QKWP01000986">
    <property type="protein sequence ID" value="RIB12819.1"/>
    <property type="molecule type" value="Genomic_DNA"/>
</dbReference>
<feature type="transmembrane region" description="Helical" evidence="1">
    <location>
        <begin position="107"/>
        <end position="129"/>
    </location>
</feature>
<name>A0A397UVR5_9GLOM</name>
<organism evidence="2 3">
    <name type="scientific">Gigaspora rosea</name>
    <dbReference type="NCBI Taxonomy" id="44941"/>
    <lineage>
        <taxon>Eukaryota</taxon>
        <taxon>Fungi</taxon>
        <taxon>Fungi incertae sedis</taxon>
        <taxon>Mucoromycota</taxon>
        <taxon>Glomeromycotina</taxon>
        <taxon>Glomeromycetes</taxon>
        <taxon>Diversisporales</taxon>
        <taxon>Gigasporaceae</taxon>
        <taxon>Gigaspora</taxon>
    </lineage>
</organism>
<keyword evidence="1" id="KW-1133">Transmembrane helix</keyword>
<feature type="transmembrane region" description="Helical" evidence="1">
    <location>
        <begin position="62"/>
        <end position="87"/>
    </location>
</feature>
<sequence>MPCVYSLRCQSYSNCSVQGLTFPFAFPTSIPSHSNVQQLTLHCMTHFTWEVFSIFTAAQIPILSFGIICTLTAIFTIFPIRLSMFTWGLCLKNSFSHIAICPTPHKAVVIIQPITMSIISYSCLALSLMPIRFLV</sequence>
<protein>
    <submittedName>
        <fullName evidence="2">Uncharacterized protein</fullName>
    </submittedName>
</protein>
<keyword evidence="1" id="KW-0472">Membrane</keyword>
<gene>
    <name evidence="2" type="ORF">C2G38_2100020</name>
</gene>
<proteinExistence type="predicted"/>
<dbReference type="AlphaFoldDB" id="A0A397UVR5"/>
<dbReference type="Proteomes" id="UP000266673">
    <property type="component" value="Unassembled WGS sequence"/>
</dbReference>
<evidence type="ECO:0000256" key="1">
    <source>
        <dbReference type="SAM" id="Phobius"/>
    </source>
</evidence>
<evidence type="ECO:0000313" key="3">
    <source>
        <dbReference type="Proteomes" id="UP000266673"/>
    </source>
</evidence>